<feature type="compositionally biased region" description="Basic and acidic residues" evidence="1">
    <location>
        <begin position="90"/>
        <end position="123"/>
    </location>
</feature>
<keyword evidence="2" id="KW-0472">Membrane</keyword>
<dbReference type="Pfam" id="PF07444">
    <property type="entry name" value="Ycf66_N"/>
    <property type="match status" value="1"/>
</dbReference>
<keyword evidence="4" id="KW-1185">Reference proteome</keyword>
<evidence type="ECO:0000256" key="1">
    <source>
        <dbReference type="SAM" id="MobiDB-lite"/>
    </source>
</evidence>
<feature type="transmembrane region" description="Helical" evidence="2">
    <location>
        <begin position="6"/>
        <end position="26"/>
    </location>
</feature>
<keyword evidence="2" id="KW-0812">Transmembrane</keyword>
<proteinExistence type="predicted"/>
<accession>A0A563VXA1</accession>
<feature type="compositionally biased region" description="Basic and acidic residues" evidence="1">
    <location>
        <begin position="250"/>
        <end position="262"/>
    </location>
</feature>
<dbReference type="OrthoDB" id="421362at2"/>
<feature type="compositionally biased region" description="Basic and acidic residues" evidence="1">
    <location>
        <begin position="158"/>
        <end position="177"/>
    </location>
</feature>
<organism evidence="3 4">
    <name type="scientific">Hyella patelloides LEGE 07179</name>
    <dbReference type="NCBI Taxonomy" id="945734"/>
    <lineage>
        <taxon>Bacteria</taxon>
        <taxon>Bacillati</taxon>
        <taxon>Cyanobacteriota</taxon>
        <taxon>Cyanophyceae</taxon>
        <taxon>Pleurocapsales</taxon>
        <taxon>Hyellaceae</taxon>
        <taxon>Hyella</taxon>
    </lineage>
</organism>
<dbReference type="EMBL" id="CAACVJ010000334">
    <property type="protein sequence ID" value="VEP16041.1"/>
    <property type="molecule type" value="Genomic_DNA"/>
</dbReference>
<evidence type="ECO:0000313" key="4">
    <source>
        <dbReference type="Proteomes" id="UP000320055"/>
    </source>
</evidence>
<feature type="transmembrane region" description="Helical" evidence="2">
    <location>
        <begin position="63"/>
        <end position="84"/>
    </location>
</feature>
<keyword evidence="2" id="KW-1133">Transmembrane helix</keyword>
<feature type="transmembrane region" description="Helical" evidence="2">
    <location>
        <begin position="38"/>
        <end position="57"/>
    </location>
</feature>
<feature type="compositionally biased region" description="Acidic residues" evidence="1">
    <location>
        <begin position="275"/>
        <end position="286"/>
    </location>
</feature>
<evidence type="ECO:0000313" key="3">
    <source>
        <dbReference type="EMBL" id="VEP16041.1"/>
    </source>
</evidence>
<feature type="compositionally biased region" description="Acidic residues" evidence="1">
    <location>
        <begin position="301"/>
        <end position="318"/>
    </location>
</feature>
<dbReference type="RefSeq" id="WP_144863229.1">
    <property type="nucleotide sequence ID" value="NZ_LR213768.1"/>
</dbReference>
<feature type="compositionally biased region" description="Basic and acidic residues" evidence="1">
    <location>
        <begin position="215"/>
        <end position="239"/>
    </location>
</feature>
<dbReference type="InterPro" id="IPR010004">
    <property type="entry name" value="Uncharacterised_Ycf66"/>
</dbReference>
<feature type="region of interest" description="Disordered" evidence="1">
    <location>
        <begin position="90"/>
        <end position="342"/>
    </location>
</feature>
<sequence>MVNFGLNSASILGIFLAVAGASLYFLRSVRPELSRDHDIFFAAVGLLCGFILLFQGWRLDPILQFGQFLLTGSTIFFAVESIRLRKVATEQARRNTPTVDRDRPVSRTRVYREEEFENEKGRSIPDAYNAYEGAAPNYDSPRLRGYDDPQPRPSRSRSLREEEPRSRNSRSRGDRSGAVEPTRSRRPRNTPPRRDSRDSYGEWSKQDSWDEPDYPDTRRSRSKRDRFSEEPRFFEDKPRPSTRRPAPNSEARDRSYSNDDLGRSYNDSLGRSYEDDLGDSYEEDTDVIATDYVDYQPIDDLGSDDDDDDDYGDNEQDSSETRQPPSDWDEPRRRNTRPEIDY</sequence>
<dbReference type="AlphaFoldDB" id="A0A563VXA1"/>
<protein>
    <submittedName>
        <fullName evidence="3">Ycf66-like protein</fullName>
    </submittedName>
</protein>
<feature type="compositionally biased region" description="Basic and acidic residues" evidence="1">
    <location>
        <begin position="141"/>
        <end position="150"/>
    </location>
</feature>
<gene>
    <name evidence="3" type="ORF">H1P_40012</name>
</gene>
<reference evidence="3 4" key="1">
    <citation type="submission" date="2019-01" db="EMBL/GenBank/DDBJ databases">
        <authorList>
            <person name="Brito A."/>
        </authorList>
    </citation>
    <scope>NUCLEOTIDE SEQUENCE [LARGE SCALE GENOMIC DNA]</scope>
    <source>
        <strain evidence="3">1</strain>
    </source>
</reference>
<feature type="compositionally biased region" description="Basic and acidic residues" evidence="1">
    <location>
        <begin position="192"/>
        <end position="208"/>
    </location>
</feature>
<evidence type="ECO:0000256" key="2">
    <source>
        <dbReference type="SAM" id="Phobius"/>
    </source>
</evidence>
<dbReference type="Proteomes" id="UP000320055">
    <property type="component" value="Unassembled WGS sequence"/>
</dbReference>
<name>A0A563VXA1_9CYAN</name>
<feature type="compositionally biased region" description="Basic and acidic residues" evidence="1">
    <location>
        <begin position="329"/>
        <end position="342"/>
    </location>
</feature>